<dbReference type="PANTHER" id="PTHR21600">
    <property type="entry name" value="MITOCHONDRIAL RNA PSEUDOURIDINE SYNTHASE"/>
    <property type="match status" value="1"/>
</dbReference>
<comment type="similarity">
    <text evidence="1">Belongs to the pseudouridine synthase RluA family.</text>
</comment>
<proteinExistence type="inferred from homology"/>
<dbReference type="GO" id="GO:0003723">
    <property type="term" value="F:RNA binding"/>
    <property type="evidence" value="ECO:0007669"/>
    <property type="project" value="InterPro"/>
</dbReference>
<evidence type="ECO:0000256" key="1">
    <source>
        <dbReference type="ARBA" id="ARBA00010876"/>
    </source>
</evidence>
<dbReference type="CDD" id="cd02869">
    <property type="entry name" value="PseudoU_synth_RluA_like"/>
    <property type="match status" value="1"/>
</dbReference>
<dbReference type="SUPFAM" id="SSF55120">
    <property type="entry name" value="Pseudouridine synthase"/>
    <property type="match status" value="1"/>
</dbReference>
<dbReference type="InterPro" id="IPR020103">
    <property type="entry name" value="PsdUridine_synth_cat_dom_sf"/>
</dbReference>
<accession>A0A7S2UIM7</accession>
<organism evidence="3">
    <name type="scientific">Attheya septentrionalis</name>
    <dbReference type="NCBI Taxonomy" id="420275"/>
    <lineage>
        <taxon>Eukaryota</taxon>
        <taxon>Sar</taxon>
        <taxon>Stramenopiles</taxon>
        <taxon>Ochrophyta</taxon>
        <taxon>Bacillariophyta</taxon>
        <taxon>Coscinodiscophyceae</taxon>
        <taxon>Chaetocerotophycidae</taxon>
        <taxon>Chaetocerotales</taxon>
        <taxon>Attheyaceae</taxon>
        <taxon>Attheya</taxon>
    </lineage>
</organism>
<dbReference type="InterPro" id="IPR006145">
    <property type="entry name" value="PsdUridine_synth_RsuA/RluA"/>
</dbReference>
<feature type="domain" description="Pseudouridine synthase RsuA/RluA-like" evidence="2">
    <location>
        <begin position="209"/>
        <end position="354"/>
    </location>
</feature>
<dbReference type="GO" id="GO:0000455">
    <property type="term" value="P:enzyme-directed rRNA pseudouridine synthesis"/>
    <property type="evidence" value="ECO:0007669"/>
    <property type="project" value="TreeGrafter"/>
</dbReference>
<evidence type="ECO:0000259" key="2">
    <source>
        <dbReference type="Pfam" id="PF00849"/>
    </source>
</evidence>
<dbReference type="PROSITE" id="PS01129">
    <property type="entry name" value="PSI_RLU"/>
    <property type="match status" value="1"/>
</dbReference>
<sequence length="423" mass="48064">MRGSTILLCLASSCTVRQQIQPLSLCFPRRWDPRWTRTGNRKRQRSVRFLSFDPLVNPGKSNFQQTPWDYRYTIVHSHVVKEEGATLRDVLSVHSGFDFASKSQARNACRLGSIVVVLGRNNSLTATRNISLDPISFDSESQCVIQNRTMIAAESMQVSLKKDDIVAQITRIDSNKFCYQVCLTRHIQPPKLSDDCHIQPTVVYQDDDMAVVHKPEGLTTIEGGKDSRSDLESMLPFFLRPPQTPVNRHISYLPRPVHRLDRATSGLVLVAKTKQSASHLSQEFAKRRIRKTYTALVFGHVKDNDGVVDYPMDGKAAVSRWRVLQRSNHSKHNMTMLQVEPLTGRMHQIRRHLSYCLEAPIVGDGKYDNGQENKPFRCFGLFLCATSISFVHPTTKETCFFSIPIPQKFEDMLADIMEVDIAS</sequence>
<dbReference type="EMBL" id="HBHQ01019072">
    <property type="protein sequence ID" value="CAD9820963.1"/>
    <property type="molecule type" value="Transcribed_RNA"/>
</dbReference>
<dbReference type="Gene3D" id="3.30.2350.10">
    <property type="entry name" value="Pseudouridine synthase"/>
    <property type="match status" value="1"/>
</dbReference>
<dbReference type="AlphaFoldDB" id="A0A7S2UIM7"/>
<name>A0A7S2UIM7_9STRA</name>
<dbReference type="InterPro" id="IPR050188">
    <property type="entry name" value="RluA_PseudoU_synthase"/>
</dbReference>
<evidence type="ECO:0000313" key="3">
    <source>
        <dbReference type="EMBL" id="CAD9820963.1"/>
    </source>
</evidence>
<dbReference type="PANTHER" id="PTHR21600:SF87">
    <property type="entry name" value="RNA PSEUDOURIDYLATE SYNTHASE DOMAIN-CONTAINING PROTEIN 1"/>
    <property type="match status" value="1"/>
</dbReference>
<dbReference type="InterPro" id="IPR006224">
    <property type="entry name" value="PsdUridine_synth_RluA-like_CS"/>
</dbReference>
<dbReference type="GO" id="GO:0009982">
    <property type="term" value="F:pseudouridine synthase activity"/>
    <property type="evidence" value="ECO:0007669"/>
    <property type="project" value="InterPro"/>
</dbReference>
<gene>
    <name evidence="3" type="ORF">ASEP1449_LOCUS12796</name>
</gene>
<reference evidence="3" key="1">
    <citation type="submission" date="2021-01" db="EMBL/GenBank/DDBJ databases">
        <authorList>
            <person name="Corre E."/>
            <person name="Pelletier E."/>
            <person name="Niang G."/>
            <person name="Scheremetjew M."/>
            <person name="Finn R."/>
            <person name="Kale V."/>
            <person name="Holt S."/>
            <person name="Cochrane G."/>
            <person name="Meng A."/>
            <person name="Brown T."/>
            <person name="Cohen L."/>
        </authorList>
    </citation>
    <scope>NUCLEOTIDE SEQUENCE</scope>
    <source>
        <strain evidence="3">CCMP2084</strain>
    </source>
</reference>
<protein>
    <recommendedName>
        <fullName evidence="2">Pseudouridine synthase RsuA/RluA-like domain-containing protein</fullName>
    </recommendedName>
</protein>
<dbReference type="Pfam" id="PF00849">
    <property type="entry name" value="PseudoU_synth_2"/>
    <property type="match status" value="1"/>
</dbReference>